<evidence type="ECO:0000313" key="8">
    <source>
        <dbReference type="Proteomes" id="UP001227101"/>
    </source>
</evidence>
<accession>A0ABY8XBM6</accession>
<dbReference type="InterPro" id="IPR013595">
    <property type="entry name" value="Pept_S33_TAP-like_C"/>
</dbReference>
<evidence type="ECO:0000256" key="3">
    <source>
        <dbReference type="ARBA" id="ARBA00022801"/>
    </source>
</evidence>
<feature type="domain" description="AB hydrolase-1" evidence="5">
    <location>
        <begin position="108"/>
        <end position="276"/>
    </location>
</feature>
<evidence type="ECO:0000259" key="6">
    <source>
        <dbReference type="Pfam" id="PF08386"/>
    </source>
</evidence>
<protein>
    <submittedName>
        <fullName evidence="7">Alpha/beta fold hydrolase</fullName>
    </submittedName>
</protein>
<proteinExistence type="inferred from homology"/>
<sequence length="571" mass="60925">MKVPKKAFLAALAAAVLSGSLVLVANAPASAAEGAPPVAARYLDQQIAWGDCPGISKTLAAASPVPLRQKCGTFVAPKDYHHQDLGDIKVGITRVSKDDQFGPKRQLFINPGGPGGAGFPFPASTAIGQPQLLVDHDFVAVDPRGTGLGTRVDCDDVQAAADSRDLSDAAITKARADAKRWVADCAAKHGDILPYITTEQTVRDMDLGRVLLGAQKIDYQGTSAGTWLGAQYQKVFPDRAGRFVLDSNAQFSESWQTTFEMQPMAFQRRFDEQFLPWLSRHDANYGLGDTPDKVKETYEAIRVAAGQGKLGKRTPNDLDNAVTRSLYSSTNFPGVGSVLQTLNKAVQSDKPVDDSSDLLSQILGVVKRVFPDTNPPTESDTVFTAITCNDTAWRGEDYWVEFARKQAKDNPLLAPGLAVSPCNYWPYQPVGLTPVTGQTALGALMLQDTLDPATAYEGALAAHRSNPATRMVTVINAGDHGVAGHNSCADVVVNRYLQQGVLPGNDVVCQGVPMADVPSLAAPMAAEPRVYEAGPQLPGALPATDDSRAPSLVQQINSLLTALATRSWSFV</sequence>
<feature type="domain" description="Peptidase S33 tripeptidyl aminopeptidase-like C-terminal" evidence="6">
    <location>
        <begin position="421"/>
        <end position="509"/>
    </location>
</feature>
<feature type="signal peptide" evidence="4">
    <location>
        <begin position="1"/>
        <end position="31"/>
    </location>
</feature>
<evidence type="ECO:0000256" key="4">
    <source>
        <dbReference type="SAM" id="SignalP"/>
    </source>
</evidence>
<gene>
    <name evidence="7" type="ORF">QP939_29005</name>
</gene>
<dbReference type="Gene3D" id="3.40.50.1820">
    <property type="entry name" value="alpha/beta hydrolase"/>
    <property type="match status" value="1"/>
</dbReference>
<organism evidence="7 8">
    <name type="scientific">Amycolatopsis nalaikhensis</name>
    <dbReference type="NCBI Taxonomy" id="715472"/>
    <lineage>
        <taxon>Bacteria</taxon>
        <taxon>Bacillati</taxon>
        <taxon>Actinomycetota</taxon>
        <taxon>Actinomycetes</taxon>
        <taxon>Pseudonocardiales</taxon>
        <taxon>Pseudonocardiaceae</taxon>
        <taxon>Amycolatopsis</taxon>
    </lineage>
</organism>
<dbReference type="InterPro" id="IPR051601">
    <property type="entry name" value="Serine_prot/Carboxylest_S33"/>
</dbReference>
<keyword evidence="8" id="KW-1185">Reference proteome</keyword>
<dbReference type="Proteomes" id="UP001227101">
    <property type="component" value="Chromosome"/>
</dbReference>
<dbReference type="EMBL" id="CP127173">
    <property type="protein sequence ID" value="WIV52971.1"/>
    <property type="molecule type" value="Genomic_DNA"/>
</dbReference>
<dbReference type="Pfam" id="PF00561">
    <property type="entry name" value="Abhydrolase_1"/>
    <property type="match status" value="1"/>
</dbReference>
<dbReference type="InterPro" id="IPR029058">
    <property type="entry name" value="AB_hydrolase_fold"/>
</dbReference>
<feature type="chain" id="PRO_5046094713" evidence="4">
    <location>
        <begin position="32"/>
        <end position="571"/>
    </location>
</feature>
<keyword evidence="3 7" id="KW-0378">Hydrolase</keyword>
<evidence type="ECO:0000313" key="7">
    <source>
        <dbReference type="EMBL" id="WIV52971.1"/>
    </source>
</evidence>
<dbReference type="GO" id="GO:0016787">
    <property type="term" value="F:hydrolase activity"/>
    <property type="evidence" value="ECO:0007669"/>
    <property type="project" value="UniProtKB-KW"/>
</dbReference>
<evidence type="ECO:0000256" key="1">
    <source>
        <dbReference type="ARBA" id="ARBA00010088"/>
    </source>
</evidence>
<name>A0ABY8XBM6_9PSEU</name>
<reference evidence="7 8" key="1">
    <citation type="submission" date="2023-06" db="EMBL/GenBank/DDBJ databases">
        <authorList>
            <person name="Oyuntsetseg B."/>
            <person name="Kim S.B."/>
        </authorList>
    </citation>
    <scope>NUCLEOTIDE SEQUENCE [LARGE SCALE GENOMIC DNA]</scope>
    <source>
        <strain evidence="7 8">2-2</strain>
    </source>
</reference>
<dbReference type="SUPFAM" id="SSF53474">
    <property type="entry name" value="alpha/beta-Hydrolases"/>
    <property type="match status" value="1"/>
</dbReference>
<keyword evidence="2 4" id="KW-0732">Signal</keyword>
<dbReference type="PANTHER" id="PTHR43248:SF29">
    <property type="entry name" value="TRIPEPTIDYL AMINOPEPTIDASE"/>
    <property type="match status" value="1"/>
</dbReference>
<dbReference type="RefSeq" id="WP_285449369.1">
    <property type="nucleotide sequence ID" value="NZ_CP127173.1"/>
</dbReference>
<evidence type="ECO:0000256" key="2">
    <source>
        <dbReference type="ARBA" id="ARBA00022729"/>
    </source>
</evidence>
<dbReference type="Pfam" id="PF08386">
    <property type="entry name" value="Abhydrolase_4"/>
    <property type="match status" value="1"/>
</dbReference>
<comment type="similarity">
    <text evidence="1">Belongs to the peptidase S33 family.</text>
</comment>
<dbReference type="PANTHER" id="PTHR43248">
    <property type="entry name" value="2-SUCCINYL-6-HYDROXY-2,4-CYCLOHEXADIENE-1-CARBOXYLATE SYNTHASE"/>
    <property type="match status" value="1"/>
</dbReference>
<evidence type="ECO:0000259" key="5">
    <source>
        <dbReference type="Pfam" id="PF00561"/>
    </source>
</evidence>
<dbReference type="InterPro" id="IPR000073">
    <property type="entry name" value="AB_hydrolase_1"/>
</dbReference>